<dbReference type="GO" id="GO:0006508">
    <property type="term" value="P:proteolysis"/>
    <property type="evidence" value="ECO:0007669"/>
    <property type="project" value="UniProtKB-KW"/>
</dbReference>
<keyword evidence="3 5" id="KW-1133">Transmembrane helix</keyword>
<evidence type="ECO:0000256" key="2">
    <source>
        <dbReference type="ARBA" id="ARBA00022692"/>
    </source>
</evidence>
<proteinExistence type="predicted"/>
<dbReference type="EMBL" id="JAGIOL010000001">
    <property type="protein sequence ID" value="MBP2436497.1"/>
    <property type="molecule type" value="Genomic_DNA"/>
</dbReference>
<evidence type="ECO:0000256" key="1">
    <source>
        <dbReference type="ARBA" id="ARBA00004141"/>
    </source>
</evidence>
<name>A0ABS4ZGU3_9MICO</name>
<dbReference type="SUPFAM" id="SSF144091">
    <property type="entry name" value="Rhomboid-like"/>
    <property type="match status" value="1"/>
</dbReference>
<dbReference type="PANTHER" id="PTHR43066">
    <property type="entry name" value="RHOMBOID-RELATED PROTEIN"/>
    <property type="match status" value="1"/>
</dbReference>
<feature type="transmembrane region" description="Helical" evidence="5">
    <location>
        <begin position="116"/>
        <end position="133"/>
    </location>
</feature>
<dbReference type="InterPro" id="IPR035952">
    <property type="entry name" value="Rhomboid-like_sf"/>
</dbReference>
<keyword evidence="8" id="KW-1185">Reference proteome</keyword>
<feature type="transmembrane region" description="Helical" evidence="5">
    <location>
        <begin position="92"/>
        <end position="110"/>
    </location>
</feature>
<evidence type="ECO:0000313" key="8">
    <source>
        <dbReference type="Proteomes" id="UP001519362"/>
    </source>
</evidence>
<protein>
    <submittedName>
        <fullName evidence="7">Membrane associated rhomboid family serine protease</fullName>
    </submittedName>
</protein>
<feature type="domain" description="Peptidase S54 rhomboid" evidence="6">
    <location>
        <begin position="55"/>
        <end position="193"/>
    </location>
</feature>
<feature type="transmembrane region" description="Helical" evidence="5">
    <location>
        <begin position="21"/>
        <end position="46"/>
    </location>
</feature>
<accession>A0ABS4ZGU3</accession>
<evidence type="ECO:0000313" key="7">
    <source>
        <dbReference type="EMBL" id="MBP2436497.1"/>
    </source>
</evidence>
<comment type="subcellular location">
    <subcellularLocation>
        <location evidence="1">Membrane</location>
        <topology evidence="1">Multi-pass membrane protein</topology>
    </subcellularLocation>
</comment>
<evidence type="ECO:0000256" key="3">
    <source>
        <dbReference type="ARBA" id="ARBA00022989"/>
    </source>
</evidence>
<reference evidence="7 8" key="1">
    <citation type="submission" date="2021-03" db="EMBL/GenBank/DDBJ databases">
        <title>Sequencing the genomes of 1000 actinobacteria strains.</title>
        <authorList>
            <person name="Klenk H.-P."/>
        </authorList>
    </citation>
    <scope>NUCLEOTIDE SEQUENCE [LARGE SCALE GENOMIC DNA]</scope>
    <source>
        <strain evidence="7 8">DSM 24221</strain>
    </source>
</reference>
<dbReference type="RefSeq" id="WP_165136227.1">
    <property type="nucleotide sequence ID" value="NZ_CP049253.1"/>
</dbReference>
<organism evidence="7 8">
    <name type="scientific">Microbacterium amylolyticum</name>
    <dbReference type="NCBI Taxonomy" id="936337"/>
    <lineage>
        <taxon>Bacteria</taxon>
        <taxon>Bacillati</taxon>
        <taxon>Actinomycetota</taxon>
        <taxon>Actinomycetes</taxon>
        <taxon>Micrococcales</taxon>
        <taxon>Microbacteriaceae</taxon>
        <taxon>Microbacterium</taxon>
    </lineage>
</organism>
<gene>
    <name evidence="7" type="ORF">JOF34_001083</name>
</gene>
<keyword evidence="2 5" id="KW-0812">Transmembrane</keyword>
<feature type="transmembrane region" description="Helical" evidence="5">
    <location>
        <begin position="66"/>
        <end position="85"/>
    </location>
</feature>
<dbReference type="Proteomes" id="UP001519362">
    <property type="component" value="Unassembled WGS sequence"/>
</dbReference>
<dbReference type="Gene3D" id="1.20.1540.10">
    <property type="entry name" value="Rhomboid-like"/>
    <property type="match status" value="1"/>
</dbReference>
<dbReference type="GO" id="GO:0008233">
    <property type="term" value="F:peptidase activity"/>
    <property type="evidence" value="ECO:0007669"/>
    <property type="project" value="UniProtKB-KW"/>
</dbReference>
<keyword evidence="7" id="KW-0378">Hydrolase</keyword>
<evidence type="ECO:0000259" key="6">
    <source>
        <dbReference type="Pfam" id="PF01694"/>
    </source>
</evidence>
<feature type="transmembrane region" description="Helical" evidence="5">
    <location>
        <begin position="173"/>
        <end position="192"/>
    </location>
</feature>
<keyword evidence="4 5" id="KW-0472">Membrane</keyword>
<feature type="transmembrane region" description="Helical" evidence="5">
    <location>
        <begin position="145"/>
        <end position="167"/>
    </location>
</feature>
<comment type="caution">
    <text evidence="7">The sequence shown here is derived from an EMBL/GenBank/DDBJ whole genome shotgun (WGS) entry which is preliminary data.</text>
</comment>
<dbReference type="Pfam" id="PF01694">
    <property type="entry name" value="Rhomboid"/>
    <property type="match status" value="1"/>
</dbReference>
<keyword evidence="7" id="KW-0645">Protease</keyword>
<evidence type="ECO:0000256" key="5">
    <source>
        <dbReference type="SAM" id="Phobius"/>
    </source>
</evidence>
<sequence>MTQQPTEKPRNELLFRFAQPAVLLIILWGMQTLQWILPVSFAGLGVRSWRFEGLLGIVTSPLVHSGWPHLIANSATLLVLGALVSLEGAKRFWTVTAVATVVGGAGAWIVNTPGTVTIGASGIVFGYFGYLLMRAFVAPNVKRTILYAVVALAVAVSYGGSMFTGIFRAGDGVSWQAHLFGALGGALAAWLARPRTAPQRT</sequence>
<dbReference type="InterPro" id="IPR022764">
    <property type="entry name" value="Peptidase_S54_rhomboid_dom"/>
</dbReference>
<evidence type="ECO:0000256" key="4">
    <source>
        <dbReference type="ARBA" id="ARBA00023136"/>
    </source>
</evidence>